<evidence type="ECO:0000313" key="3">
    <source>
        <dbReference type="Proteomes" id="UP000799291"/>
    </source>
</evidence>
<proteinExistence type="predicted"/>
<dbReference type="SUPFAM" id="SSF56300">
    <property type="entry name" value="Metallo-dependent phosphatases"/>
    <property type="match status" value="1"/>
</dbReference>
<keyword evidence="3" id="KW-1185">Reference proteome</keyword>
<dbReference type="AlphaFoldDB" id="A0A6G1IRX2"/>
<dbReference type="InterPro" id="IPR051918">
    <property type="entry name" value="STPP_CPPED1"/>
</dbReference>
<dbReference type="EMBL" id="MU005593">
    <property type="protein sequence ID" value="KAF2680996.1"/>
    <property type="molecule type" value="Genomic_DNA"/>
</dbReference>
<name>A0A6G1IRX2_9PLEO</name>
<dbReference type="Gene3D" id="3.60.21.10">
    <property type="match status" value="1"/>
</dbReference>
<dbReference type="PANTHER" id="PTHR43143:SF1">
    <property type="entry name" value="SERINE_THREONINE-PROTEIN PHOSPHATASE CPPED1"/>
    <property type="match status" value="1"/>
</dbReference>
<gene>
    <name evidence="2" type="ORF">K458DRAFT_433881</name>
</gene>
<evidence type="ECO:0000313" key="2">
    <source>
        <dbReference type="EMBL" id="KAF2680996.1"/>
    </source>
</evidence>
<dbReference type="Proteomes" id="UP000799291">
    <property type="component" value="Unassembled WGS sequence"/>
</dbReference>
<reference evidence="2" key="1">
    <citation type="journal article" date="2020" name="Stud. Mycol.">
        <title>101 Dothideomycetes genomes: a test case for predicting lifestyles and emergence of pathogens.</title>
        <authorList>
            <person name="Haridas S."/>
            <person name="Albert R."/>
            <person name="Binder M."/>
            <person name="Bloem J."/>
            <person name="Labutti K."/>
            <person name="Salamov A."/>
            <person name="Andreopoulos B."/>
            <person name="Baker S."/>
            <person name="Barry K."/>
            <person name="Bills G."/>
            <person name="Bluhm B."/>
            <person name="Cannon C."/>
            <person name="Castanera R."/>
            <person name="Culley D."/>
            <person name="Daum C."/>
            <person name="Ezra D."/>
            <person name="Gonzalez J."/>
            <person name="Henrissat B."/>
            <person name="Kuo A."/>
            <person name="Liang C."/>
            <person name="Lipzen A."/>
            <person name="Lutzoni F."/>
            <person name="Magnuson J."/>
            <person name="Mondo S."/>
            <person name="Nolan M."/>
            <person name="Ohm R."/>
            <person name="Pangilinan J."/>
            <person name="Park H.-J."/>
            <person name="Ramirez L."/>
            <person name="Alfaro M."/>
            <person name="Sun H."/>
            <person name="Tritt A."/>
            <person name="Yoshinaga Y."/>
            <person name="Zwiers L.-H."/>
            <person name="Turgeon B."/>
            <person name="Goodwin S."/>
            <person name="Spatafora J."/>
            <person name="Crous P."/>
            <person name="Grigoriev I."/>
        </authorList>
    </citation>
    <scope>NUCLEOTIDE SEQUENCE</scope>
    <source>
        <strain evidence="2">CBS 122367</strain>
    </source>
</reference>
<dbReference type="InterPro" id="IPR029052">
    <property type="entry name" value="Metallo-depent_PP-like"/>
</dbReference>
<sequence length="523" mass="59011">MKPATFILLADPQIGWQNIPREKLSSLNGALNRISSVEYTNDPSHNINITCSGPIGKPDAVFFAGDLTNYGGNLNWPEWADVEKADASNYEGGELLKEFRALYDPKWAGLAVTPLNESGPLYFGLGNHDISFNNTVDEAWYAPLFVWRDFEGNGMTDYTDYYRYQMWNFINQMHTGFHRDLHGRPVATDPPFPIPANSIDSDPDGTFYYQDHSFNYVVDLGPVDVYQLHLFGGDVAHERRSGLDWLKRKLAARGYTRPVFIVQHLPMGYPDGDYWNDSARDQFLEILRPYNVLGVGVGHDHYQAKIKEIRPSSSTSGVENDQHIYQVQPGPAFERKFGIIRVEESPTEDEIITNILYGNVDSSTSEVVLTAGWNIRTPNMELYVKDIEVIYLDKPADDRSSTLPWYVIEEGGESANINEGFGGTFVYIKPILTDNATDAATGFDLLVQDDAYSGPHAGVRDLADGTDGKRRYLVPKQECDKPPMKQLFLWRSDCQQAPRIGWELTSDINEGRGSPLYLEWETS</sequence>
<accession>A0A6G1IRX2</accession>
<organism evidence="2 3">
    <name type="scientific">Lentithecium fluviatile CBS 122367</name>
    <dbReference type="NCBI Taxonomy" id="1168545"/>
    <lineage>
        <taxon>Eukaryota</taxon>
        <taxon>Fungi</taxon>
        <taxon>Dikarya</taxon>
        <taxon>Ascomycota</taxon>
        <taxon>Pezizomycotina</taxon>
        <taxon>Dothideomycetes</taxon>
        <taxon>Pleosporomycetidae</taxon>
        <taxon>Pleosporales</taxon>
        <taxon>Massarineae</taxon>
        <taxon>Lentitheciaceae</taxon>
        <taxon>Lentithecium</taxon>
    </lineage>
</organism>
<evidence type="ECO:0000259" key="1">
    <source>
        <dbReference type="Pfam" id="PF00149"/>
    </source>
</evidence>
<dbReference type="InterPro" id="IPR004843">
    <property type="entry name" value="Calcineurin-like_PHP"/>
</dbReference>
<dbReference type="PANTHER" id="PTHR43143">
    <property type="entry name" value="METALLOPHOSPHOESTERASE, CALCINEURIN SUPERFAMILY"/>
    <property type="match status" value="1"/>
</dbReference>
<dbReference type="GO" id="GO:0016787">
    <property type="term" value="F:hydrolase activity"/>
    <property type="evidence" value="ECO:0007669"/>
    <property type="project" value="InterPro"/>
</dbReference>
<feature type="domain" description="Calcineurin-like phosphoesterase" evidence="1">
    <location>
        <begin position="55"/>
        <end position="302"/>
    </location>
</feature>
<dbReference type="OrthoDB" id="3938940at2759"/>
<dbReference type="Pfam" id="PF00149">
    <property type="entry name" value="Metallophos"/>
    <property type="match status" value="1"/>
</dbReference>
<protein>
    <recommendedName>
        <fullName evidence="1">Calcineurin-like phosphoesterase domain-containing protein</fullName>
    </recommendedName>
</protein>